<dbReference type="STRING" id="1081102.A0A167UZN4"/>
<evidence type="ECO:0000259" key="10">
    <source>
        <dbReference type="PROSITE" id="PS50011"/>
    </source>
</evidence>
<dbReference type="GO" id="GO:0007165">
    <property type="term" value="P:signal transduction"/>
    <property type="evidence" value="ECO:0007669"/>
    <property type="project" value="TreeGrafter"/>
</dbReference>
<organism evidence="11 12">
    <name type="scientific">Niveomyces insectorum RCEF 264</name>
    <dbReference type="NCBI Taxonomy" id="1081102"/>
    <lineage>
        <taxon>Eukaryota</taxon>
        <taxon>Fungi</taxon>
        <taxon>Dikarya</taxon>
        <taxon>Ascomycota</taxon>
        <taxon>Pezizomycotina</taxon>
        <taxon>Sordariomycetes</taxon>
        <taxon>Hypocreomycetidae</taxon>
        <taxon>Hypocreales</taxon>
        <taxon>Cordycipitaceae</taxon>
        <taxon>Niveomyces</taxon>
    </lineage>
</organism>
<evidence type="ECO:0000256" key="1">
    <source>
        <dbReference type="ARBA" id="ARBA00003747"/>
    </source>
</evidence>
<keyword evidence="11" id="KW-0418">Kinase</keyword>
<keyword evidence="12" id="KW-1185">Reference proteome</keyword>
<dbReference type="InterPro" id="IPR001245">
    <property type="entry name" value="Ser-Thr/Tyr_kinase_cat_dom"/>
</dbReference>
<dbReference type="EMBL" id="AZHD01000007">
    <property type="protein sequence ID" value="OAA62066.1"/>
    <property type="molecule type" value="Genomic_DNA"/>
</dbReference>
<dbReference type="PANTHER" id="PTHR23257">
    <property type="entry name" value="SERINE-THREONINE PROTEIN KINASE"/>
    <property type="match status" value="1"/>
</dbReference>
<dbReference type="InterPro" id="IPR050167">
    <property type="entry name" value="Ser_Thr_protein_kinase"/>
</dbReference>
<dbReference type="Pfam" id="PF07714">
    <property type="entry name" value="PK_Tyr_Ser-Thr"/>
    <property type="match status" value="1"/>
</dbReference>
<dbReference type="InterPro" id="IPR008266">
    <property type="entry name" value="Tyr_kinase_AS"/>
</dbReference>
<dbReference type="InterPro" id="IPR011009">
    <property type="entry name" value="Kinase-like_dom_sf"/>
</dbReference>
<protein>
    <recommendedName>
        <fullName evidence="5">EKC/KEOPS complex subunit BUD32</fullName>
        <ecNumber evidence="3">2.7.11.1</ecNumber>
    </recommendedName>
    <alternativeName>
        <fullName evidence="6 7">Atypical Serine/threonine protein kinase BUD32</fullName>
    </alternativeName>
    <alternativeName>
        <fullName evidence="4">EKC/KEOPS complex subunit bud32</fullName>
    </alternativeName>
</protein>
<comment type="subunit">
    <text evidence="2">Component of the EKC/KEOPS complex composed of at least BUD32, CGI121, GON7, KAE1 and PCC1; the whole complex dimerizes.</text>
</comment>
<evidence type="ECO:0000313" key="11">
    <source>
        <dbReference type="EMBL" id="OAA62066.1"/>
    </source>
</evidence>
<dbReference type="PROSITE" id="PS50011">
    <property type="entry name" value="PROTEIN_KINASE_DOM"/>
    <property type="match status" value="1"/>
</dbReference>
<evidence type="ECO:0000313" key="12">
    <source>
        <dbReference type="Proteomes" id="UP000076874"/>
    </source>
</evidence>
<dbReference type="EC" id="2.7.11.1" evidence="3"/>
<dbReference type="SUPFAM" id="SSF56112">
    <property type="entry name" value="Protein kinase-like (PK-like)"/>
    <property type="match status" value="1"/>
</dbReference>
<evidence type="ECO:0000256" key="3">
    <source>
        <dbReference type="ARBA" id="ARBA00012513"/>
    </source>
</evidence>
<accession>A0A167UZN4</accession>
<comment type="catalytic activity">
    <reaction evidence="8">
        <text>L-threonyl-[protein] + ATP = O-phospho-L-threonyl-[protein] + ADP + H(+)</text>
        <dbReference type="Rhea" id="RHEA:46608"/>
        <dbReference type="Rhea" id="RHEA-COMP:11060"/>
        <dbReference type="Rhea" id="RHEA-COMP:11605"/>
        <dbReference type="ChEBI" id="CHEBI:15378"/>
        <dbReference type="ChEBI" id="CHEBI:30013"/>
        <dbReference type="ChEBI" id="CHEBI:30616"/>
        <dbReference type="ChEBI" id="CHEBI:61977"/>
        <dbReference type="ChEBI" id="CHEBI:456216"/>
        <dbReference type="EC" id="2.7.11.1"/>
    </reaction>
</comment>
<gene>
    <name evidence="11" type="ORF">SPI_04925</name>
</gene>
<evidence type="ECO:0000256" key="2">
    <source>
        <dbReference type="ARBA" id="ARBA00011534"/>
    </source>
</evidence>
<dbReference type="OrthoDB" id="4868353at2759"/>
<reference evidence="11 12" key="1">
    <citation type="journal article" date="2016" name="Genome Biol. Evol.">
        <title>Divergent and convergent evolution of fungal pathogenicity.</title>
        <authorList>
            <person name="Shang Y."/>
            <person name="Xiao G."/>
            <person name="Zheng P."/>
            <person name="Cen K."/>
            <person name="Zhan S."/>
            <person name="Wang C."/>
        </authorList>
    </citation>
    <scope>NUCLEOTIDE SEQUENCE [LARGE SCALE GENOMIC DNA]</scope>
    <source>
        <strain evidence="11 12">RCEF 264</strain>
    </source>
</reference>
<feature type="domain" description="Protein kinase" evidence="10">
    <location>
        <begin position="9"/>
        <end position="276"/>
    </location>
</feature>
<comment type="caution">
    <text evidence="11">The sequence shown here is derived from an EMBL/GenBank/DDBJ whole genome shotgun (WGS) entry which is preliminary data.</text>
</comment>
<name>A0A167UZN4_9HYPO</name>
<sequence>MAWPIPEKPAFGDIVGVGGSCFVSFVDETTVHKSHQIWVRGRQQSRRTRPAEEELAREAAVLRHLGPHPCIVAFGGVDEIAPGVHALRLERAPLGSLRAYIQTHADAPFPENMRLRMSMDVAHGLAHAHARGVRHCDISCRNLLLFHGVGDGDPHVKICDWAGSIIEGHALYSTCGTYEEMQYELPCRGRALGQTPVLAREIFALGSAIYEIMAWARPLQGLSDDEVEQRYAREEFACLDDLAVAEIVDNCWHERYGSVQAVVQAMSTYVPEYAYA</sequence>
<dbReference type="Proteomes" id="UP000076874">
    <property type="component" value="Unassembled WGS sequence"/>
</dbReference>
<dbReference type="GO" id="GO:0005524">
    <property type="term" value="F:ATP binding"/>
    <property type="evidence" value="ECO:0007669"/>
    <property type="project" value="InterPro"/>
</dbReference>
<evidence type="ECO:0000256" key="8">
    <source>
        <dbReference type="ARBA" id="ARBA00047899"/>
    </source>
</evidence>
<dbReference type="PROSITE" id="PS00109">
    <property type="entry name" value="PROTEIN_KINASE_TYR"/>
    <property type="match status" value="1"/>
</dbReference>
<dbReference type="GO" id="GO:0004674">
    <property type="term" value="F:protein serine/threonine kinase activity"/>
    <property type="evidence" value="ECO:0007669"/>
    <property type="project" value="UniProtKB-EC"/>
</dbReference>
<dbReference type="AlphaFoldDB" id="A0A167UZN4"/>
<dbReference type="PANTHER" id="PTHR23257:SF841">
    <property type="entry name" value="SERINE_THREONINE-PROTEIN KINASE DDB_G0290621-RELATED"/>
    <property type="match status" value="1"/>
</dbReference>
<evidence type="ECO:0000256" key="9">
    <source>
        <dbReference type="ARBA" id="ARBA00048679"/>
    </source>
</evidence>
<proteinExistence type="predicted"/>
<evidence type="ECO:0000256" key="5">
    <source>
        <dbReference type="ARBA" id="ARBA00019973"/>
    </source>
</evidence>
<evidence type="ECO:0000256" key="7">
    <source>
        <dbReference type="ARBA" id="ARBA00033194"/>
    </source>
</evidence>
<evidence type="ECO:0000256" key="6">
    <source>
        <dbReference type="ARBA" id="ARBA00030980"/>
    </source>
</evidence>
<evidence type="ECO:0000256" key="4">
    <source>
        <dbReference type="ARBA" id="ARBA00013948"/>
    </source>
</evidence>
<dbReference type="InterPro" id="IPR000719">
    <property type="entry name" value="Prot_kinase_dom"/>
</dbReference>
<comment type="catalytic activity">
    <reaction evidence="9">
        <text>L-seryl-[protein] + ATP = O-phospho-L-seryl-[protein] + ADP + H(+)</text>
        <dbReference type="Rhea" id="RHEA:17989"/>
        <dbReference type="Rhea" id="RHEA-COMP:9863"/>
        <dbReference type="Rhea" id="RHEA-COMP:11604"/>
        <dbReference type="ChEBI" id="CHEBI:15378"/>
        <dbReference type="ChEBI" id="CHEBI:29999"/>
        <dbReference type="ChEBI" id="CHEBI:30616"/>
        <dbReference type="ChEBI" id="CHEBI:83421"/>
        <dbReference type="ChEBI" id="CHEBI:456216"/>
        <dbReference type="EC" id="2.7.11.1"/>
    </reaction>
</comment>
<dbReference type="Gene3D" id="1.10.510.10">
    <property type="entry name" value="Transferase(Phosphotransferase) domain 1"/>
    <property type="match status" value="1"/>
</dbReference>
<dbReference type="GO" id="GO:0005737">
    <property type="term" value="C:cytoplasm"/>
    <property type="evidence" value="ECO:0007669"/>
    <property type="project" value="TreeGrafter"/>
</dbReference>
<keyword evidence="11" id="KW-0808">Transferase</keyword>
<comment type="function">
    <text evidence="1">Component of the EKC/KEOPS complex that is required for the formation of a threonylcarbamoyl group on adenosine at position 37 (t(6)A37) in tRNAs that read codons beginning with adenine. The complex is probably involved in the transfer of the threonylcarbamoyl moiety of threonylcarbamoyl-AMP (TC-AMP) to the N6 group of A37. BUD32 has ATPase activity in the context of the EKC/KEOPS complex and likely plays a supporting role to the catalytic subunit KAE1. The EKC/KEOPS complex also promotes both telomere uncapping and telomere elongation. The complex is required for efficient recruitment of transcriptional coactivators.</text>
</comment>